<reference evidence="1" key="1">
    <citation type="submission" date="2022-04" db="EMBL/GenBank/DDBJ databases">
        <title>Genome of the entomopathogenic fungus Entomophthora muscae.</title>
        <authorList>
            <person name="Elya C."/>
            <person name="Lovett B.R."/>
            <person name="Lee E."/>
            <person name="Macias A.M."/>
            <person name="Hajek A.E."/>
            <person name="De Bivort B.L."/>
            <person name="Kasson M.T."/>
            <person name="De Fine Licht H.H."/>
            <person name="Stajich J.E."/>
        </authorList>
    </citation>
    <scope>NUCLEOTIDE SEQUENCE</scope>
    <source>
        <strain evidence="1">Berkeley</strain>
    </source>
</reference>
<proteinExistence type="predicted"/>
<dbReference type="EMBL" id="QTSX02007212">
    <property type="protein sequence ID" value="KAJ9049626.1"/>
    <property type="molecule type" value="Genomic_DNA"/>
</dbReference>
<comment type="caution">
    <text evidence="1">The sequence shown here is derived from an EMBL/GenBank/DDBJ whole genome shotgun (WGS) entry which is preliminary data.</text>
</comment>
<gene>
    <name evidence="1" type="ORF">DSO57_1022400</name>
</gene>
<name>A0ACC2RHX6_9FUNG</name>
<protein>
    <submittedName>
        <fullName evidence="1">Uncharacterized protein</fullName>
    </submittedName>
</protein>
<evidence type="ECO:0000313" key="2">
    <source>
        <dbReference type="Proteomes" id="UP001165960"/>
    </source>
</evidence>
<accession>A0ACC2RHX6</accession>
<organism evidence="1 2">
    <name type="scientific">Entomophthora muscae</name>
    <dbReference type="NCBI Taxonomy" id="34485"/>
    <lineage>
        <taxon>Eukaryota</taxon>
        <taxon>Fungi</taxon>
        <taxon>Fungi incertae sedis</taxon>
        <taxon>Zoopagomycota</taxon>
        <taxon>Entomophthoromycotina</taxon>
        <taxon>Entomophthoromycetes</taxon>
        <taxon>Entomophthorales</taxon>
        <taxon>Entomophthoraceae</taxon>
        <taxon>Entomophthora</taxon>
    </lineage>
</organism>
<dbReference type="Proteomes" id="UP001165960">
    <property type="component" value="Unassembled WGS sequence"/>
</dbReference>
<keyword evidence="2" id="KW-1185">Reference proteome</keyword>
<sequence length="130" mass="13799">MSQHCPISSYAKGNPNSTNMALTPGALSSLVPALVPSIQNMPLLQAPLVPNLYVHDQPPFTSSIKDSPSVIDVLSAPCLVEYSTCQIPYIEFTATAQRLAGSNSVSLPVWGSVIIHLRSCFSGRDCGLAK</sequence>
<evidence type="ECO:0000313" key="1">
    <source>
        <dbReference type="EMBL" id="KAJ9049626.1"/>
    </source>
</evidence>